<dbReference type="OrthoDB" id="5427350at2759"/>
<keyword evidence="5" id="KW-1185">Reference proteome</keyword>
<sequence>MDPTRPKLRDEKNTPKPSSSLETLNKDTPFIYAHPLPGAILVSPLTTIAFRPKDKVDRESIQGKISVRGNVSGDHDGETRLLSDSRTVYFTPDEAFTPGESVRVTVKKGIRTAEGLTFPAAEWSFTMSWRELGSYFVAKEKSPRDGKDPQNGPSPSDAFDCNEADDWASGATYAPNCAYRTLPRSFPRIRVTPLGNLTKLSPGYIFTASHVASGNDANFRMIITSLGDPVFYGKGFFSRFAPIHSDQLMLGTETQSQITGGSDYVERLEFDAAHGGKLSDHEFQLSRSGNGLVIVYECHPFNARSVRPDMQAPSNEQVWIAGPVVQEVLATGEVLMEWRAWDHMPRIYWDSPVGLSSARQEYWVRAAESSRRIWDLAHGNSLDETQDGAILISMRNLNQVVKIERDTGKVIWRLGGNGGDFRILGDPNGQFMGQHDARQFGDNVVTVFDNSWNNVFHHSWKSGARAVDYELEFDLDGSPRVARLVSSYEPGYKSRVMGSYRRLPDGNKIICFGHHWPPGHTMMYEAPPFYVETEQDNQELIRMEWAFPSLGSYRSIKAPWIGAPKWPPTVLLDDNNPTNALRLHFSWNGDTRTHVWRIVTGESDDELTAVFAEVEKQQFEHWVEVGGKKCQYFQAVALDGKGKELGKSAVVLPPACSR</sequence>
<dbReference type="InterPro" id="IPR053143">
    <property type="entry name" value="Arylsulfate_ST"/>
</dbReference>
<dbReference type="PhylomeDB" id="A0A0G4GCR0"/>
<feature type="region of interest" description="Disordered" evidence="2">
    <location>
        <begin position="1"/>
        <end position="25"/>
    </location>
</feature>
<evidence type="ECO:0000313" key="5">
    <source>
        <dbReference type="Proteomes" id="UP000041254"/>
    </source>
</evidence>
<dbReference type="PANTHER" id="PTHR35340">
    <property type="entry name" value="PQQ ENZYME REPEAT PROTEIN-RELATED"/>
    <property type="match status" value="1"/>
</dbReference>
<evidence type="ECO:0000256" key="1">
    <source>
        <dbReference type="ARBA" id="ARBA00022729"/>
    </source>
</evidence>
<protein>
    <recommendedName>
        <fullName evidence="3">SbsA Ig-like domain-containing protein</fullName>
    </recommendedName>
</protein>
<accession>A0A0G4GCR0</accession>
<keyword evidence="1" id="KW-0732">Signal</keyword>
<dbReference type="Pfam" id="PF14269">
    <property type="entry name" value="Arylsulfotran_2"/>
    <property type="match status" value="1"/>
</dbReference>
<dbReference type="Gene3D" id="2.60.40.3710">
    <property type="match status" value="1"/>
</dbReference>
<dbReference type="AlphaFoldDB" id="A0A0G4GCR0"/>
<dbReference type="EMBL" id="CDMY01000620">
    <property type="protein sequence ID" value="CEM26587.1"/>
    <property type="molecule type" value="Genomic_DNA"/>
</dbReference>
<feature type="domain" description="SbsA Ig-like" evidence="3">
    <location>
        <begin position="33"/>
        <end position="126"/>
    </location>
</feature>
<evidence type="ECO:0000256" key="2">
    <source>
        <dbReference type="SAM" id="MobiDB-lite"/>
    </source>
</evidence>
<dbReference type="Pfam" id="PF13205">
    <property type="entry name" value="Big_5"/>
    <property type="match status" value="1"/>
</dbReference>
<dbReference type="PANTHER" id="PTHR35340:SF5">
    <property type="entry name" value="ASST-DOMAIN-CONTAINING PROTEIN"/>
    <property type="match status" value="1"/>
</dbReference>
<dbReference type="Proteomes" id="UP000041254">
    <property type="component" value="Unassembled WGS sequence"/>
</dbReference>
<feature type="compositionally biased region" description="Basic and acidic residues" evidence="2">
    <location>
        <begin position="1"/>
        <end position="14"/>
    </location>
</feature>
<organism evidence="4 5">
    <name type="scientific">Vitrella brassicaformis (strain CCMP3155)</name>
    <dbReference type="NCBI Taxonomy" id="1169540"/>
    <lineage>
        <taxon>Eukaryota</taxon>
        <taxon>Sar</taxon>
        <taxon>Alveolata</taxon>
        <taxon>Colpodellida</taxon>
        <taxon>Vitrellaceae</taxon>
        <taxon>Vitrella</taxon>
    </lineage>
</organism>
<feature type="region of interest" description="Disordered" evidence="2">
    <location>
        <begin position="140"/>
        <end position="161"/>
    </location>
</feature>
<dbReference type="InParanoid" id="A0A0G4GCR0"/>
<gene>
    <name evidence="4" type="ORF">Vbra_928</name>
</gene>
<name>A0A0G4GCR0_VITBC</name>
<reference evidence="4 5" key="1">
    <citation type="submission" date="2014-11" db="EMBL/GenBank/DDBJ databases">
        <authorList>
            <person name="Zhu J."/>
            <person name="Qi W."/>
            <person name="Song R."/>
        </authorList>
    </citation>
    <scope>NUCLEOTIDE SEQUENCE [LARGE SCALE GENOMIC DNA]</scope>
</reference>
<dbReference type="InterPro" id="IPR032812">
    <property type="entry name" value="SbsA_Ig"/>
</dbReference>
<proteinExistence type="predicted"/>
<evidence type="ECO:0000313" key="4">
    <source>
        <dbReference type="EMBL" id="CEM26587.1"/>
    </source>
</evidence>
<evidence type="ECO:0000259" key="3">
    <source>
        <dbReference type="Pfam" id="PF13205"/>
    </source>
</evidence>
<dbReference type="InterPro" id="IPR039535">
    <property type="entry name" value="ASST-like"/>
</dbReference>
<dbReference type="VEuPathDB" id="CryptoDB:Vbra_928"/>
<dbReference type="STRING" id="1169540.A0A0G4GCR0"/>